<evidence type="ECO:0000256" key="1">
    <source>
        <dbReference type="ARBA" id="ARBA00004906"/>
    </source>
</evidence>
<evidence type="ECO:0000256" key="4">
    <source>
        <dbReference type="ARBA" id="ARBA00022786"/>
    </source>
</evidence>
<dbReference type="EMBL" id="CADEPM010000003">
    <property type="protein sequence ID" value="CAB3403467.1"/>
    <property type="molecule type" value="Genomic_DNA"/>
</dbReference>
<organism evidence="8 9">
    <name type="scientific">Caenorhabditis bovis</name>
    <dbReference type="NCBI Taxonomy" id="2654633"/>
    <lineage>
        <taxon>Eukaryota</taxon>
        <taxon>Metazoa</taxon>
        <taxon>Ecdysozoa</taxon>
        <taxon>Nematoda</taxon>
        <taxon>Chromadorea</taxon>
        <taxon>Rhabditida</taxon>
        <taxon>Rhabditina</taxon>
        <taxon>Rhabditomorpha</taxon>
        <taxon>Rhabditoidea</taxon>
        <taxon>Rhabditidae</taxon>
        <taxon>Peloderinae</taxon>
        <taxon>Caenorhabditis</taxon>
    </lineage>
</organism>
<dbReference type="OrthoDB" id="5772480at2759"/>
<dbReference type="Pfam" id="PF12678">
    <property type="entry name" value="zf-rbx1"/>
    <property type="match status" value="1"/>
</dbReference>
<evidence type="ECO:0000313" key="8">
    <source>
        <dbReference type="EMBL" id="CAB3403467.1"/>
    </source>
</evidence>
<evidence type="ECO:0000256" key="2">
    <source>
        <dbReference type="ARBA" id="ARBA00022723"/>
    </source>
</evidence>
<accession>A0A8S1ETY3</accession>
<keyword evidence="5" id="KW-0862">Zinc</keyword>
<evidence type="ECO:0000256" key="6">
    <source>
        <dbReference type="PROSITE-ProRule" id="PRU00175"/>
    </source>
</evidence>
<proteinExistence type="predicted"/>
<feature type="domain" description="RING-type" evidence="7">
    <location>
        <begin position="91"/>
        <end position="149"/>
    </location>
</feature>
<evidence type="ECO:0000256" key="5">
    <source>
        <dbReference type="ARBA" id="ARBA00022833"/>
    </source>
</evidence>
<keyword evidence="2" id="KW-0479">Metal-binding</keyword>
<gene>
    <name evidence="8" type="ORF">CBOVIS_LOCUS5934</name>
</gene>
<dbReference type="GO" id="GO:0005737">
    <property type="term" value="C:cytoplasm"/>
    <property type="evidence" value="ECO:0007669"/>
    <property type="project" value="TreeGrafter"/>
</dbReference>
<keyword evidence="3 6" id="KW-0863">Zinc-finger</keyword>
<dbReference type="PANTHER" id="PTHR15710">
    <property type="entry name" value="E3 UBIQUITIN-PROTEIN LIGASE PRAJA"/>
    <property type="match status" value="1"/>
</dbReference>
<dbReference type="Gene3D" id="3.30.40.10">
    <property type="entry name" value="Zinc/RING finger domain, C3HC4 (zinc finger)"/>
    <property type="match status" value="1"/>
</dbReference>
<dbReference type="InterPro" id="IPR024766">
    <property type="entry name" value="Znf_RING_H2"/>
</dbReference>
<dbReference type="InterPro" id="IPR001841">
    <property type="entry name" value="Znf_RING"/>
</dbReference>
<dbReference type="SMART" id="SM00184">
    <property type="entry name" value="RING"/>
    <property type="match status" value="1"/>
</dbReference>
<dbReference type="GO" id="GO:0061630">
    <property type="term" value="F:ubiquitin protein ligase activity"/>
    <property type="evidence" value="ECO:0007669"/>
    <property type="project" value="TreeGrafter"/>
</dbReference>
<comment type="caution">
    <text evidence="8">The sequence shown here is derived from an EMBL/GenBank/DDBJ whole genome shotgun (WGS) entry which is preliminary data.</text>
</comment>
<dbReference type="InterPro" id="IPR013083">
    <property type="entry name" value="Znf_RING/FYVE/PHD"/>
</dbReference>
<sequence>MSSSSSSQQDTVLNPEYIAEHNINGRLIFESSNSLREMMAIYERLANNGNAEAVRSYLTDVFGTTQFSASKISASQLPRMKPTDADKETQCPVCLELLTNPSPSTDQQKNVEQSEPKIENIVRLPCDHKYHEECIMMWLNNTNTCPTCRHKLKSDFEIEEERRKADLEELHDSMFS</sequence>
<dbReference type="SUPFAM" id="SSF57850">
    <property type="entry name" value="RING/U-box"/>
    <property type="match status" value="1"/>
</dbReference>
<evidence type="ECO:0000256" key="3">
    <source>
        <dbReference type="ARBA" id="ARBA00022771"/>
    </source>
</evidence>
<dbReference type="PANTHER" id="PTHR15710:SF243">
    <property type="entry name" value="E3 UBIQUITIN-PROTEIN LIGASE PRAJA-2 ISOFORM X1"/>
    <property type="match status" value="1"/>
</dbReference>
<dbReference type="PROSITE" id="PS50089">
    <property type="entry name" value="ZF_RING_2"/>
    <property type="match status" value="1"/>
</dbReference>
<evidence type="ECO:0000259" key="7">
    <source>
        <dbReference type="PROSITE" id="PS50089"/>
    </source>
</evidence>
<dbReference type="GO" id="GO:0031461">
    <property type="term" value="C:cullin-RING ubiquitin ligase complex"/>
    <property type="evidence" value="ECO:0007669"/>
    <property type="project" value="UniProtKB-ARBA"/>
</dbReference>
<keyword evidence="4" id="KW-0833">Ubl conjugation pathway</keyword>
<dbReference type="GO" id="GO:0008270">
    <property type="term" value="F:zinc ion binding"/>
    <property type="evidence" value="ECO:0007669"/>
    <property type="project" value="UniProtKB-KW"/>
</dbReference>
<protein>
    <recommendedName>
        <fullName evidence="7">RING-type domain-containing protein</fullName>
    </recommendedName>
</protein>
<evidence type="ECO:0000313" key="9">
    <source>
        <dbReference type="Proteomes" id="UP000494206"/>
    </source>
</evidence>
<dbReference type="AlphaFoldDB" id="A0A8S1ETY3"/>
<dbReference type="GO" id="GO:0016567">
    <property type="term" value="P:protein ubiquitination"/>
    <property type="evidence" value="ECO:0007669"/>
    <property type="project" value="TreeGrafter"/>
</dbReference>
<reference evidence="8 9" key="1">
    <citation type="submission" date="2020-04" db="EMBL/GenBank/DDBJ databases">
        <authorList>
            <person name="Laetsch R D."/>
            <person name="Stevens L."/>
            <person name="Kumar S."/>
            <person name="Blaxter L. M."/>
        </authorList>
    </citation>
    <scope>NUCLEOTIDE SEQUENCE [LARGE SCALE GENOMIC DNA]</scope>
</reference>
<comment type="pathway">
    <text evidence="1">Protein modification; protein ubiquitination.</text>
</comment>
<name>A0A8S1ETY3_9PELO</name>
<dbReference type="Proteomes" id="UP000494206">
    <property type="component" value="Unassembled WGS sequence"/>
</dbReference>
<keyword evidence="9" id="KW-1185">Reference proteome</keyword>